<evidence type="ECO:0000313" key="3">
    <source>
        <dbReference type="Proteomes" id="UP000236311"/>
    </source>
</evidence>
<dbReference type="RefSeq" id="WP_103239538.1">
    <property type="nucleotide sequence ID" value="NZ_CANRXC010000058.1"/>
</dbReference>
<dbReference type="EMBL" id="OFSM01000010">
    <property type="protein sequence ID" value="SOY29428.1"/>
    <property type="molecule type" value="Genomic_DNA"/>
</dbReference>
<keyword evidence="3" id="KW-1185">Reference proteome</keyword>
<evidence type="ECO:0000313" key="2">
    <source>
        <dbReference type="EMBL" id="SOY29428.1"/>
    </source>
</evidence>
<evidence type="ECO:0008006" key="4">
    <source>
        <dbReference type="Google" id="ProtNLM"/>
    </source>
</evidence>
<evidence type="ECO:0000256" key="1">
    <source>
        <dbReference type="SAM" id="SignalP"/>
    </source>
</evidence>
<organism evidence="2 3">
    <name type="scientific">Acetatifactor muris</name>
    <dbReference type="NCBI Taxonomy" id="879566"/>
    <lineage>
        <taxon>Bacteria</taxon>
        <taxon>Bacillati</taxon>
        <taxon>Bacillota</taxon>
        <taxon>Clostridia</taxon>
        <taxon>Lachnospirales</taxon>
        <taxon>Lachnospiraceae</taxon>
        <taxon>Acetatifactor</taxon>
    </lineage>
</organism>
<gene>
    <name evidence="2" type="ORF">AMURIS_02143</name>
</gene>
<name>A0A2K4ZG36_9FIRM</name>
<dbReference type="OrthoDB" id="9908621at2"/>
<dbReference type="AlphaFoldDB" id="A0A2K4ZG36"/>
<accession>A0A2K4ZG36</accession>
<sequence length="189" mass="20619">MKKKISLLCAVLLLAAFLTGCGGSGVAPVVTVNGTELTIGESYMYTLTQTDEGYQERIYRADAVGAVPYGELEANSYCADLLHIYKDDKPCVTVKVYNPDGEAKLLSLCPISELTFSMEDTHALVNGIDFSSMDSAGVKEAMAAYKLGKETDSGTLRYDDGEYKYFFRFDEATGLVNEISVEIVFGKSY</sequence>
<keyword evidence="1" id="KW-0732">Signal</keyword>
<dbReference type="Proteomes" id="UP000236311">
    <property type="component" value="Unassembled WGS sequence"/>
</dbReference>
<dbReference type="PROSITE" id="PS51257">
    <property type="entry name" value="PROKAR_LIPOPROTEIN"/>
    <property type="match status" value="1"/>
</dbReference>
<feature type="chain" id="PRO_5039450512" description="Lipoprotein" evidence="1">
    <location>
        <begin position="28"/>
        <end position="189"/>
    </location>
</feature>
<proteinExistence type="predicted"/>
<protein>
    <recommendedName>
        <fullName evidence="4">Lipoprotein</fullName>
    </recommendedName>
</protein>
<feature type="signal peptide" evidence="1">
    <location>
        <begin position="1"/>
        <end position="27"/>
    </location>
</feature>
<reference evidence="2 3" key="1">
    <citation type="submission" date="2018-01" db="EMBL/GenBank/DDBJ databases">
        <authorList>
            <person name="Gaut B.S."/>
            <person name="Morton B.R."/>
            <person name="Clegg M.T."/>
            <person name="Duvall M.R."/>
        </authorList>
    </citation>
    <scope>NUCLEOTIDE SEQUENCE [LARGE SCALE GENOMIC DNA]</scope>
    <source>
        <strain evidence="2">GP69</strain>
    </source>
</reference>